<evidence type="ECO:0000256" key="1">
    <source>
        <dbReference type="SAM" id="Phobius"/>
    </source>
</evidence>
<dbReference type="RefSeq" id="WP_003787019.1">
    <property type="nucleotide sequence ID" value="NZ_CP045141.1"/>
</dbReference>
<dbReference type="AlphaFoldDB" id="A0AAX2J4C3"/>
<protein>
    <submittedName>
        <fullName evidence="2">Uncharacterized protein</fullName>
    </submittedName>
</protein>
<accession>A0AAX2J4C3</accession>
<keyword evidence="1" id="KW-1133">Transmembrane helix</keyword>
<reference evidence="2 3" key="1">
    <citation type="submission" date="2018-06" db="EMBL/GenBank/DDBJ databases">
        <authorList>
            <consortium name="Pathogen Informatics"/>
            <person name="Doyle S."/>
        </authorList>
    </citation>
    <scope>NUCLEOTIDE SEQUENCE [LARGE SCALE GENOMIC DNA]</scope>
    <source>
        <strain evidence="2 3">NCTC10529</strain>
    </source>
</reference>
<evidence type="ECO:0000313" key="2">
    <source>
        <dbReference type="EMBL" id="SQH25231.1"/>
    </source>
</evidence>
<dbReference type="EMBL" id="LS483426">
    <property type="protein sequence ID" value="SQH25231.1"/>
    <property type="molecule type" value="Genomic_DNA"/>
</dbReference>
<evidence type="ECO:0000313" key="3">
    <source>
        <dbReference type="Proteomes" id="UP000248598"/>
    </source>
</evidence>
<dbReference type="GeneID" id="93262710"/>
<organism evidence="2 3">
    <name type="scientific">Kingella kingae</name>
    <dbReference type="NCBI Taxonomy" id="504"/>
    <lineage>
        <taxon>Bacteria</taxon>
        <taxon>Pseudomonadati</taxon>
        <taxon>Pseudomonadota</taxon>
        <taxon>Betaproteobacteria</taxon>
        <taxon>Neisseriales</taxon>
        <taxon>Neisseriaceae</taxon>
        <taxon>Kingella</taxon>
    </lineage>
</organism>
<sequence>MADLEQDKKQPAPEIQPESAGCLVDEAEAQRIALSAKKRKTLINWMRVIALMFAGFFFLSQCAMSKEQAIAKIVESCIQNVPAAPKWQADLQQRGLQDSDGRLVAEYCVCVWKEPLQRLGVKQIQSFAKISSEERLKLLGGADAFTARDQQCVANLKNN</sequence>
<gene>
    <name evidence="2" type="ORF">NCTC10529_01427</name>
</gene>
<proteinExistence type="predicted"/>
<dbReference type="Proteomes" id="UP000248598">
    <property type="component" value="Chromosome 1"/>
</dbReference>
<name>A0AAX2J4C3_KINKI</name>
<dbReference type="KEGG" id="kki:KKKWG1_1371"/>
<feature type="transmembrane region" description="Helical" evidence="1">
    <location>
        <begin position="41"/>
        <end position="59"/>
    </location>
</feature>
<keyword evidence="1" id="KW-0472">Membrane</keyword>
<keyword evidence="1" id="KW-0812">Transmembrane</keyword>